<protein>
    <submittedName>
        <fullName evidence="1">Uncharacterized protein</fullName>
    </submittedName>
</protein>
<comment type="caution">
    <text evidence="1">The sequence shown here is derived from an EMBL/GenBank/DDBJ whole genome shotgun (WGS) entry which is preliminary data.</text>
</comment>
<dbReference type="PANTHER" id="PTHR32091">
    <property type="entry name" value="EUKARYOTIC TRANSLATION INITIATION FACTOR 4B"/>
    <property type="match status" value="1"/>
</dbReference>
<name>A0ABR2MG15_9ASPA</name>
<dbReference type="Proteomes" id="UP001412067">
    <property type="component" value="Unassembled WGS sequence"/>
</dbReference>
<dbReference type="InterPro" id="IPR010433">
    <property type="entry name" value="EIF-4B_pln"/>
</dbReference>
<evidence type="ECO:0000313" key="1">
    <source>
        <dbReference type="EMBL" id="KAK8963119.1"/>
    </source>
</evidence>
<dbReference type="EMBL" id="JBBWWR010000007">
    <property type="protein sequence ID" value="KAK8963119.1"/>
    <property type="molecule type" value="Genomic_DNA"/>
</dbReference>
<gene>
    <name evidence="1" type="ORF">KSP40_PGU008146</name>
</gene>
<reference evidence="1 2" key="1">
    <citation type="journal article" date="2022" name="Nat. Plants">
        <title>Genomes of leafy and leafless Platanthera orchids illuminate the evolution of mycoheterotrophy.</title>
        <authorList>
            <person name="Li M.H."/>
            <person name="Liu K.W."/>
            <person name="Li Z."/>
            <person name="Lu H.C."/>
            <person name="Ye Q.L."/>
            <person name="Zhang D."/>
            <person name="Wang J.Y."/>
            <person name="Li Y.F."/>
            <person name="Zhong Z.M."/>
            <person name="Liu X."/>
            <person name="Yu X."/>
            <person name="Liu D.K."/>
            <person name="Tu X.D."/>
            <person name="Liu B."/>
            <person name="Hao Y."/>
            <person name="Liao X.Y."/>
            <person name="Jiang Y.T."/>
            <person name="Sun W.H."/>
            <person name="Chen J."/>
            <person name="Chen Y.Q."/>
            <person name="Ai Y."/>
            <person name="Zhai J.W."/>
            <person name="Wu S.S."/>
            <person name="Zhou Z."/>
            <person name="Hsiao Y.Y."/>
            <person name="Wu W.L."/>
            <person name="Chen Y.Y."/>
            <person name="Lin Y.F."/>
            <person name="Hsu J.L."/>
            <person name="Li C.Y."/>
            <person name="Wang Z.W."/>
            <person name="Zhao X."/>
            <person name="Zhong W.Y."/>
            <person name="Ma X.K."/>
            <person name="Ma L."/>
            <person name="Huang J."/>
            <person name="Chen G.Z."/>
            <person name="Huang M.Z."/>
            <person name="Huang L."/>
            <person name="Peng D.H."/>
            <person name="Luo Y.B."/>
            <person name="Zou S.Q."/>
            <person name="Chen S.P."/>
            <person name="Lan S."/>
            <person name="Tsai W.C."/>
            <person name="Van de Peer Y."/>
            <person name="Liu Z.J."/>
        </authorList>
    </citation>
    <scope>NUCLEOTIDE SEQUENCE [LARGE SCALE GENOMIC DNA]</scope>
    <source>
        <strain evidence="1">Lor288</strain>
    </source>
</reference>
<dbReference type="Pfam" id="PF06273">
    <property type="entry name" value="eIF-4B"/>
    <property type="match status" value="1"/>
</dbReference>
<accession>A0ABR2MG15</accession>
<keyword evidence="2" id="KW-1185">Reference proteome</keyword>
<evidence type="ECO:0000313" key="2">
    <source>
        <dbReference type="Proteomes" id="UP001412067"/>
    </source>
</evidence>
<sequence length="224" mass="24332">MAAVSSITHSSIFVRDPVLSFPTPKEMASKTTTKKKKRKGAAIPLSVFTTNTYVGPRDAHRDPYFEPRDIAADQMLFLPTSPHEHTLGELKNTRIGGGFHSYGGGSPRRFNEEVGSGLPPSRASDLAMHSRVDEVDNRASVKKSYDLTMGSGRNGCYAPLGNAASSKADEVDNWSSIKRLDVPPSRYSGFGSGFQGWIPTVGAEERALFQTVRSEKGRNLSSIP</sequence>
<proteinExistence type="predicted"/>
<organism evidence="1 2">
    <name type="scientific">Platanthera guangdongensis</name>
    <dbReference type="NCBI Taxonomy" id="2320717"/>
    <lineage>
        <taxon>Eukaryota</taxon>
        <taxon>Viridiplantae</taxon>
        <taxon>Streptophyta</taxon>
        <taxon>Embryophyta</taxon>
        <taxon>Tracheophyta</taxon>
        <taxon>Spermatophyta</taxon>
        <taxon>Magnoliopsida</taxon>
        <taxon>Liliopsida</taxon>
        <taxon>Asparagales</taxon>
        <taxon>Orchidaceae</taxon>
        <taxon>Orchidoideae</taxon>
        <taxon>Orchideae</taxon>
        <taxon>Orchidinae</taxon>
        <taxon>Platanthera</taxon>
    </lineage>
</organism>
<dbReference type="PANTHER" id="PTHR32091:SF20">
    <property type="entry name" value="EUKARYOTIC TRANSLATION INITIATION FACTOR 4B1"/>
    <property type="match status" value="1"/>
</dbReference>